<dbReference type="STRING" id="47427.A0A2H3DJZ4"/>
<accession>A0A2H3DJZ4</accession>
<protein>
    <submittedName>
        <fullName evidence="2">Uncharacterized protein</fullName>
    </submittedName>
</protein>
<evidence type="ECO:0000313" key="2">
    <source>
        <dbReference type="EMBL" id="PBK94174.1"/>
    </source>
</evidence>
<organism evidence="2 3">
    <name type="scientific">Armillaria gallica</name>
    <name type="common">Bulbous honey fungus</name>
    <name type="synonym">Armillaria bulbosa</name>
    <dbReference type="NCBI Taxonomy" id="47427"/>
    <lineage>
        <taxon>Eukaryota</taxon>
        <taxon>Fungi</taxon>
        <taxon>Dikarya</taxon>
        <taxon>Basidiomycota</taxon>
        <taxon>Agaricomycotina</taxon>
        <taxon>Agaricomycetes</taxon>
        <taxon>Agaricomycetidae</taxon>
        <taxon>Agaricales</taxon>
        <taxon>Marasmiineae</taxon>
        <taxon>Physalacriaceae</taxon>
        <taxon>Armillaria</taxon>
    </lineage>
</organism>
<keyword evidence="3" id="KW-1185">Reference proteome</keyword>
<evidence type="ECO:0000256" key="1">
    <source>
        <dbReference type="SAM" id="MobiDB-lite"/>
    </source>
</evidence>
<name>A0A2H3DJZ4_ARMGA</name>
<proteinExistence type="predicted"/>
<dbReference type="AlphaFoldDB" id="A0A2H3DJZ4"/>
<feature type="compositionally biased region" description="Polar residues" evidence="1">
    <location>
        <begin position="373"/>
        <end position="384"/>
    </location>
</feature>
<sequence length="384" mass="42832">MDALIRGGDKMVVKRERYSGDCLSISTRNRCFKRSNVQFRNEVSGEDSWWSWMRYSCIEVHEIRSRDVTNAKKMSSSGAVDGVFIEGQSALSPCSCTATCPGLHLDGLSLPRVQVCPPLSLPNYPLSQWQRAPHPSADAHPVRHRSLLFGTGDIIAQQLIEKRGLRRHDDAVETVGMEIVKRHELRGTTDSDEQKLGVTEKILGWMSHEVARYSKLSSSSWCCGIYTICIRHNLGFSEMQSWNALLGSMALLLDMISDSSRVKESLKHAALVRTRRAFRSELSLVIEALLKQAKSSDHPQRLIPLVGVAIGVLVRLRNITESPSSRLSPVLKNNILMLYSSSLLMSKHVVPTHISQMTLPRQYGPPVKKRPSGLQNAVGNKSQP</sequence>
<reference evidence="3" key="1">
    <citation type="journal article" date="2017" name="Nat. Ecol. Evol.">
        <title>Genome expansion and lineage-specific genetic innovations in the forest pathogenic fungi Armillaria.</title>
        <authorList>
            <person name="Sipos G."/>
            <person name="Prasanna A.N."/>
            <person name="Walter M.C."/>
            <person name="O'Connor E."/>
            <person name="Balint B."/>
            <person name="Krizsan K."/>
            <person name="Kiss B."/>
            <person name="Hess J."/>
            <person name="Varga T."/>
            <person name="Slot J."/>
            <person name="Riley R."/>
            <person name="Boka B."/>
            <person name="Rigling D."/>
            <person name="Barry K."/>
            <person name="Lee J."/>
            <person name="Mihaltcheva S."/>
            <person name="LaButti K."/>
            <person name="Lipzen A."/>
            <person name="Waldron R."/>
            <person name="Moloney N.M."/>
            <person name="Sperisen C."/>
            <person name="Kredics L."/>
            <person name="Vagvoelgyi C."/>
            <person name="Patrignani A."/>
            <person name="Fitzpatrick D."/>
            <person name="Nagy I."/>
            <person name="Doyle S."/>
            <person name="Anderson J.B."/>
            <person name="Grigoriev I.V."/>
            <person name="Gueldener U."/>
            <person name="Muensterkoetter M."/>
            <person name="Nagy L.G."/>
        </authorList>
    </citation>
    <scope>NUCLEOTIDE SEQUENCE [LARGE SCALE GENOMIC DNA]</scope>
    <source>
        <strain evidence="3">Ar21-2</strain>
    </source>
</reference>
<gene>
    <name evidence="2" type="ORF">ARMGADRAFT_1101104</name>
</gene>
<feature type="region of interest" description="Disordered" evidence="1">
    <location>
        <begin position="360"/>
        <end position="384"/>
    </location>
</feature>
<evidence type="ECO:0000313" key="3">
    <source>
        <dbReference type="Proteomes" id="UP000217790"/>
    </source>
</evidence>
<dbReference type="OrthoDB" id="2987290at2759"/>
<dbReference type="Proteomes" id="UP000217790">
    <property type="component" value="Unassembled WGS sequence"/>
</dbReference>
<dbReference type="EMBL" id="KZ293655">
    <property type="protein sequence ID" value="PBK94174.1"/>
    <property type="molecule type" value="Genomic_DNA"/>
</dbReference>
<dbReference type="InParanoid" id="A0A2H3DJZ4"/>